<comment type="caution">
    <text evidence="20">The sequence shown here is derived from an EMBL/GenBank/DDBJ whole genome shotgun (WGS) entry which is preliminary data.</text>
</comment>
<dbReference type="SUPFAM" id="SSF47226">
    <property type="entry name" value="Histidine-containing phosphotransfer domain, HPT domain"/>
    <property type="match status" value="1"/>
</dbReference>
<evidence type="ECO:0000259" key="17">
    <source>
        <dbReference type="PROSITE" id="PS50109"/>
    </source>
</evidence>
<dbReference type="CDD" id="cd17546">
    <property type="entry name" value="REC_hyHK_CKI1_RcsC-like"/>
    <property type="match status" value="1"/>
</dbReference>
<dbReference type="RefSeq" id="WP_378999241.1">
    <property type="nucleotide sequence ID" value="NZ_JBHSMT010000028.1"/>
</dbReference>
<dbReference type="InterPro" id="IPR003661">
    <property type="entry name" value="HisK_dim/P_dom"/>
</dbReference>
<dbReference type="CDD" id="cd00082">
    <property type="entry name" value="HisKA"/>
    <property type="match status" value="1"/>
</dbReference>
<keyword evidence="5" id="KW-0997">Cell inner membrane</keyword>
<evidence type="ECO:0000256" key="3">
    <source>
        <dbReference type="ARBA" id="ARBA00012438"/>
    </source>
</evidence>
<dbReference type="SUPFAM" id="SSF52172">
    <property type="entry name" value="CheY-like"/>
    <property type="match status" value="1"/>
</dbReference>
<dbReference type="InterPro" id="IPR003594">
    <property type="entry name" value="HATPase_dom"/>
</dbReference>
<comment type="subcellular location">
    <subcellularLocation>
        <location evidence="2">Cell inner membrane</location>
        <topology evidence="2">Multi-pass membrane protein</topology>
    </subcellularLocation>
</comment>
<keyword evidence="13 16" id="KW-0472">Membrane</keyword>
<dbReference type="SMART" id="SM00448">
    <property type="entry name" value="REC"/>
    <property type="match status" value="1"/>
</dbReference>
<keyword evidence="21" id="KW-1185">Reference proteome</keyword>
<dbReference type="CDD" id="cd16922">
    <property type="entry name" value="HATPase_EvgS-ArcB-TorS-like"/>
    <property type="match status" value="1"/>
</dbReference>
<dbReference type="InterPro" id="IPR036890">
    <property type="entry name" value="HATPase_C_sf"/>
</dbReference>
<evidence type="ECO:0000256" key="16">
    <source>
        <dbReference type="SAM" id="Phobius"/>
    </source>
</evidence>
<dbReference type="PROSITE" id="PS50109">
    <property type="entry name" value="HIS_KIN"/>
    <property type="match status" value="1"/>
</dbReference>
<sequence>MTRRQRVAQWLRTRLVPPGVAAILPEVSGRYAKRLLYGGAALLTLVVLLTMAVGINSRVQRFINDQQHVFARQRELVKTGVDRYEVGLKQYVENYEALWTLHQRDGIPVQKYRQRLATEHGVTLTEPDLTAAPFSVLTTLTTPADQDRLTSLFGIIREVSPAPGFRQRDTGHFLGGFTYTPDQRFLATIPPLRPPLLQAARQGAMPDLIHQRVAKVEQELSQYSTETLKRQRVFWISLYDDPFDGQLITHFASPVFLGGRRAAVISVVVPLKQFAHLFQNGAHERGFFVVARRHRHLFGVDVNDAVEQSWSGTLLAHPDVLSKADDHVQIARRGGVYFVTQTVPGPNWIAVYAFDWTTILAGLWPELSWLLALMFLLLAILWAFVITLDRFVFTPLQLHSQRMHDSEAFNRTVIETAPVGLGVVDPLSGEMVLQNEIAAKLVHHAANGEAAFYRQLLTASGAGARTPGKLHFAEATVEDAAGEGGLRDVAAAFSHTRYRERDVVLFGLTDISERKHAERLMHQAKLAADQANQAKSMFLATMSHEIRTPLHGALGNLELLDMESLSLPQKERVGTIRRSFDALLALINDILDFSKVEANELTLHSEPFSPHALAERCAQTFAPLIAAKNVHFFCFSSPQLPALLLGDSHRIAQILMNLLGNAAKFTQSGVITLQLELIDAHAADDKLAWLRFSVSDSGIGIAEDRQEDIFTPFSQADGSVARRFGGTGLGLSLCKRLTDLMQGRIAVDSEQGVGSIFSVELPLQIAAAASDADKDTLDVAFDTIVVLSDTPGWRAMLEAGIARSLPAVKLIWAADPEQARACASPDAILLLAAGAAALPEAWRALGALPFCDTVWISPNGPLHPERRASVIALSAYASDALRLALSICGQGHVQPARPLLAVPAAPALRRQRVLVVEDDPVSRALIGPQLIALGYYRIDTVEHGQQALERCLTESYDVILSDLNMPVMDGKGLLSALRERGIMTPIIVNTASTEQDRDADRHGFAYVLHKPVGIVQLGDALNRVLGNAAAPAAAIDALADPAQNSAFALKLQAAFLATWEADQAALRQAAAGADGGVFLRRLHRLKGALLVLREHDAIAHCDVLQRDIKSGGMSAVADLLPAFWASIDCIVRRYQAQASSA</sequence>
<dbReference type="PANTHER" id="PTHR43047">
    <property type="entry name" value="TWO-COMPONENT HISTIDINE PROTEIN KINASE"/>
    <property type="match status" value="1"/>
</dbReference>
<feature type="transmembrane region" description="Helical" evidence="16">
    <location>
        <begin position="35"/>
        <end position="55"/>
    </location>
</feature>
<dbReference type="Proteomes" id="UP001596045">
    <property type="component" value="Unassembled WGS sequence"/>
</dbReference>
<comment type="catalytic activity">
    <reaction evidence="1">
        <text>ATP + protein L-histidine = ADP + protein N-phospho-L-histidine.</text>
        <dbReference type="EC" id="2.7.13.3"/>
    </reaction>
</comment>
<dbReference type="InterPro" id="IPR036097">
    <property type="entry name" value="HisK_dim/P_sf"/>
</dbReference>
<dbReference type="PROSITE" id="PS50894">
    <property type="entry name" value="HPT"/>
    <property type="match status" value="1"/>
</dbReference>
<dbReference type="Pfam" id="PF02518">
    <property type="entry name" value="HATPase_c"/>
    <property type="match status" value="1"/>
</dbReference>
<proteinExistence type="predicted"/>
<evidence type="ECO:0000256" key="4">
    <source>
        <dbReference type="ARBA" id="ARBA00022475"/>
    </source>
</evidence>
<evidence type="ECO:0000256" key="9">
    <source>
        <dbReference type="ARBA" id="ARBA00022777"/>
    </source>
</evidence>
<evidence type="ECO:0000313" key="21">
    <source>
        <dbReference type="Proteomes" id="UP001596045"/>
    </source>
</evidence>
<dbReference type="GO" id="GO:0005524">
    <property type="term" value="F:ATP binding"/>
    <property type="evidence" value="ECO:0007669"/>
    <property type="project" value="UniProtKB-KW"/>
</dbReference>
<evidence type="ECO:0000256" key="5">
    <source>
        <dbReference type="ARBA" id="ARBA00022519"/>
    </source>
</evidence>
<keyword evidence="10 20" id="KW-0067">ATP-binding</keyword>
<protein>
    <recommendedName>
        <fullName evidence="3">histidine kinase</fullName>
        <ecNumber evidence="3">2.7.13.3</ecNumber>
    </recommendedName>
</protein>
<gene>
    <name evidence="20" type="ORF">ACFPM8_17205</name>
</gene>
<evidence type="ECO:0000259" key="18">
    <source>
        <dbReference type="PROSITE" id="PS50110"/>
    </source>
</evidence>
<evidence type="ECO:0000256" key="8">
    <source>
        <dbReference type="ARBA" id="ARBA00022692"/>
    </source>
</evidence>
<dbReference type="Gene3D" id="1.10.287.130">
    <property type="match status" value="1"/>
</dbReference>
<evidence type="ECO:0000256" key="13">
    <source>
        <dbReference type="ARBA" id="ARBA00023136"/>
    </source>
</evidence>
<organism evidence="20 21">
    <name type="scientific">Paraherbaspirillum soli</name>
    <dbReference type="NCBI Taxonomy" id="631222"/>
    <lineage>
        <taxon>Bacteria</taxon>
        <taxon>Pseudomonadati</taxon>
        <taxon>Pseudomonadota</taxon>
        <taxon>Betaproteobacteria</taxon>
        <taxon>Burkholderiales</taxon>
        <taxon>Oxalobacteraceae</taxon>
        <taxon>Paraherbaspirillum</taxon>
    </lineage>
</organism>
<keyword evidence="12" id="KW-0902">Two-component regulatory system</keyword>
<dbReference type="InterPro" id="IPR004358">
    <property type="entry name" value="Sig_transdc_His_kin-like_C"/>
</dbReference>
<dbReference type="Gene3D" id="3.40.50.2300">
    <property type="match status" value="1"/>
</dbReference>
<accession>A0ABW0MFB7</accession>
<evidence type="ECO:0000256" key="6">
    <source>
        <dbReference type="ARBA" id="ARBA00022553"/>
    </source>
</evidence>
<keyword evidence="9" id="KW-0418">Kinase</keyword>
<dbReference type="Gene3D" id="1.20.120.160">
    <property type="entry name" value="HPT domain"/>
    <property type="match status" value="1"/>
</dbReference>
<dbReference type="PROSITE" id="PS50110">
    <property type="entry name" value="RESPONSE_REGULATORY"/>
    <property type="match status" value="1"/>
</dbReference>
<dbReference type="Pfam" id="PF00512">
    <property type="entry name" value="HisKA"/>
    <property type="match status" value="1"/>
</dbReference>
<feature type="domain" description="Histidine kinase" evidence="17">
    <location>
        <begin position="541"/>
        <end position="765"/>
    </location>
</feature>
<feature type="modified residue" description="4-aspartylphosphate" evidence="15">
    <location>
        <position position="962"/>
    </location>
</feature>
<evidence type="ECO:0000256" key="10">
    <source>
        <dbReference type="ARBA" id="ARBA00022840"/>
    </source>
</evidence>
<dbReference type="EMBL" id="JBHSMT010000028">
    <property type="protein sequence ID" value="MFC5475703.1"/>
    <property type="molecule type" value="Genomic_DNA"/>
</dbReference>
<feature type="modified residue" description="Phosphohistidine" evidence="14">
    <location>
        <position position="1083"/>
    </location>
</feature>
<feature type="transmembrane region" description="Helical" evidence="16">
    <location>
        <begin position="369"/>
        <end position="393"/>
    </location>
</feature>
<evidence type="ECO:0000259" key="19">
    <source>
        <dbReference type="PROSITE" id="PS50894"/>
    </source>
</evidence>
<keyword evidence="7" id="KW-0808">Transferase</keyword>
<evidence type="ECO:0000256" key="15">
    <source>
        <dbReference type="PROSITE-ProRule" id="PRU00169"/>
    </source>
</evidence>
<dbReference type="SMART" id="SM00388">
    <property type="entry name" value="HisKA"/>
    <property type="match status" value="1"/>
</dbReference>
<dbReference type="EC" id="2.7.13.3" evidence="3"/>
<keyword evidence="8 16" id="KW-0812">Transmembrane</keyword>
<evidence type="ECO:0000256" key="12">
    <source>
        <dbReference type="ARBA" id="ARBA00023012"/>
    </source>
</evidence>
<keyword evidence="11 16" id="KW-1133">Transmembrane helix</keyword>
<dbReference type="SMART" id="SM00387">
    <property type="entry name" value="HATPase_c"/>
    <property type="match status" value="1"/>
</dbReference>
<evidence type="ECO:0000313" key="20">
    <source>
        <dbReference type="EMBL" id="MFC5475703.1"/>
    </source>
</evidence>
<dbReference type="Gene3D" id="3.30.565.10">
    <property type="entry name" value="Histidine kinase-like ATPase, C-terminal domain"/>
    <property type="match status" value="1"/>
</dbReference>
<dbReference type="InterPro" id="IPR036641">
    <property type="entry name" value="HPT_dom_sf"/>
</dbReference>
<evidence type="ECO:0000256" key="1">
    <source>
        <dbReference type="ARBA" id="ARBA00000085"/>
    </source>
</evidence>
<feature type="domain" description="HPt" evidence="19">
    <location>
        <begin position="1044"/>
        <end position="1137"/>
    </location>
</feature>
<dbReference type="InterPro" id="IPR011006">
    <property type="entry name" value="CheY-like_superfamily"/>
</dbReference>
<reference evidence="21" key="1">
    <citation type="journal article" date="2019" name="Int. J. Syst. Evol. Microbiol.">
        <title>The Global Catalogue of Microorganisms (GCM) 10K type strain sequencing project: providing services to taxonomists for standard genome sequencing and annotation.</title>
        <authorList>
            <consortium name="The Broad Institute Genomics Platform"/>
            <consortium name="The Broad Institute Genome Sequencing Center for Infectious Disease"/>
            <person name="Wu L."/>
            <person name="Ma J."/>
        </authorList>
    </citation>
    <scope>NUCLEOTIDE SEQUENCE [LARGE SCALE GENOMIC DNA]</scope>
    <source>
        <strain evidence="21">JCM 17066</strain>
    </source>
</reference>
<dbReference type="SUPFAM" id="SSF55874">
    <property type="entry name" value="ATPase domain of HSP90 chaperone/DNA topoisomerase II/histidine kinase"/>
    <property type="match status" value="1"/>
</dbReference>
<evidence type="ECO:0000256" key="14">
    <source>
        <dbReference type="PROSITE-ProRule" id="PRU00110"/>
    </source>
</evidence>
<evidence type="ECO:0000256" key="7">
    <source>
        <dbReference type="ARBA" id="ARBA00022679"/>
    </source>
</evidence>
<evidence type="ECO:0000256" key="11">
    <source>
        <dbReference type="ARBA" id="ARBA00022989"/>
    </source>
</evidence>
<dbReference type="SUPFAM" id="SSF47384">
    <property type="entry name" value="Homodimeric domain of signal transducing histidine kinase"/>
    <property type="match status" value="1"/>
</dbReference>
<dbReference type="PANTHER" id="PTHR43047:SF64">
    <property type="entry name" value="HISTIDINE KINASE CONTAINING CHEY-HOMOLOGOUS RECEIVER DOMAIN AND PAS DOMAIN-RELATED"/>
    <property type="match status" value="1"/>
</dbReference>
<dbReference type="PRINTS" id="PR00344">
    <property type="entry name" value="BCTRLSENSOR"/>
</dbReference>
<dbReference type="InterPro" id="IPR001789">
    <property type="entry name" value="Sig_transdc_resp-reg_receiver"/>
</dbReference>
<feature type="domain" description="Response regulatory" evidence="18">
    <location>
        <begin position="912"/>
        <end position="1025"/>
    </location>
</feature>
<keyword evidence="4" id="KW-1003">Cell membrane</keyword>
<dbReference type="InterPro" id="IPR008207">
    <property type="entry name" value="Sig_transdc_His_kin_Hpt_dom"/>
</dbReference>
<keyword evidence="6 15" id="KW-0597">Phosphoprotein</keyword>
<keyword evidence="10 20" id="KW-0547">Nucleotide-binding</keyword>
<evidence type="ECO:0000256" key="2">
    <source>
        <dbReference type="ARBA" id="ARBA00004429"/>
    </source>
</evidence>
<name>A0ABW0MFB7_9BURK</name>
<dbReference type="Pfam" id="PF00072">
    <property type="entry name" value="Response_reg"/>
    <property type="match status" value="1"/>
</dbReference>
<dbReference type="InterPro" id="IPR005467">
    <property type="entry name" value="His_kinase_dom"/>
</dbReference>